<keyword evidence="5 8" id="KW-1133">Transmembrane helix</keyword>
<evidence type="ECO:0000256" key="1">
    <source>
        <dbReference type="ARBA" id="ARBA00004236"/>
    </source>
</evidence>
<sequence>MSSADDTGAATPNAALDYLRNCYAAALDWYKVADSKAQLIVTLNGLIVTVVTGTAFASPDELHRRLDGASHLALSALVVAAACVVAALVCAVLCLFSRLDDRSLRRLHGFDADGRPNPLTPQVAWWFGMIATLSTGRAAEGAERAKVMSDYLMTADDEFEVEALASQIVVLSQNTLGKHRWVDRGWLATVAGLIAIVLFGVFYTVGVLD</sequence>
<feature type="transmembrane region" description="Helical" evidence="8">
    <location>
        <begin position="69"/>
        <end position="96"/>
    </location>
</feature>
<keyword evidence="3 8" id="KW-0812">Transmembrane</keyword>
<evidence type="ECO:0000256" key="4">
    <source>
        <dbReference type="ARBA" id="ARBA00022741"/>
    </source>
</evidence>
<evidence type="ECO:0000256" key="8">
    <source>
        <dbReference type="SAM" id="Phobius"/>
    </source>
</evidence>
<evidence type="ECO:0000259" key="9">
    <source>
        <dbReference type="Pfam" id="PF18967"/>
    </source>
</evidence>
<feature type="domain" description="Pycsar effector protein" evidence="9">
    <location>
        <begin position="19"/>
        <end position="201"/>
    </location>
</feature>
<comment type="subcellular location">
    <subcellularLocation>
        <location evidence="1">Cell membrane</location>
    </subcellularLocation>
</comment>
<reference evidence="11" key="1">
    <citation type="journal article" date="2019" name="Int. J. Syst. Evol. Microbiol.">
        <title>The Global Catalogue of Microorganisms (GCM) 10K type strain sequencing project: providing services to taxonomists for standard genome sequencing and annotation.</title>
        <authorList>
            <consortium name="The Broad Institute Genomics Platform"/>
            <consortium name="The Broad Institute Genome Sequencing Center for Infectious Disease"/>
            <person name="Wu L."/>
            <person name="Ma J."/>
        </authorList>
    </citation>
    <scope>NUCLEOTIDE SEQUENCE [LARGE SCALE GENOMIC DNA]</scope>
    <source>
        <strain evidence="11">JCM 15309</strain>
    </source>
</reference>
<dbReference type="RefSeq" id="WP_344043749.1">
    <property type="nucleotide sequence ID" value="NZ_BAAAPB010000001.1"/>
</dbReference>
<evidence type="ECO:0000256" key="2">
    <source>
        <dbReference type="ARBA" id="ARBA00022475"/>
    </source>
</evidence>
<dbReference type="Pfam" id="PF18967">
    <property type="entry name" value="PycTM"/>
    <property type="match status" value="1"/>
</dbReference>
<evidence type="ECO:0000256" key="3">
    <source>
        <dbReference type="ARBA" id="ARBA00022692"/>
    </source>
</evidence>
<keyword evidence="11" id="KW-1185">Reference proteome</keyword>
<accession>A0ABP5C2X6</accession>
<protein>
    <recommendedName>
        <fullName evidence="9">Pycsar effector protein domain-containing protein</fullName>
    </recommendedName>
</protein>
<keyword evidence="4" id="KW-0547">Nucleotide-binding</keyword>
<feature type="transmembrane region" description="Helical" evidence="8">
    <location>
        <begin position="186"/>
        <end position="208"/>
    </location>
</feature>
<evidence type="ECO:0000313" key="11">
    <source>
        <dbReference type="Proteomes" id="UP001500571"/>
    </source>
</evidence>
<proteinExistence type="predicted"/>
<keyword evidence="7 8" id="KW-0472">Membrane</keyword>
<feature type="transmembrane region" description="Helical" evidence="8">
    <location>
        <begin position="39"/>
        <end position="57"/>
    </location>
</feature>
<keyword evidence="2" id="KW-1003">Cell membrane</keyword>
<evidence type="ECO:0000256" key="5">
    <source>
        <dbReference type="ARBA" id="ARBA00022989"/>
    </source>
</evidence>
<dbReference type="EMBL" id="BAAAPB010000001">
    <property type="protein sequence ID" value="GAA1955751.1"/>
    <property type="molecule type" value="Genomic_DNA"/>
</dbReference>
<organism evidence="10 11">
    <name type="scientific">Nocardioides panacihumi</name>
    <dbReference type="NCBI Taxonomy" id="400774"/>
    <lineage>
        <taxon>Bacteria</taxon>
        <taxon>Bacillati</taxon>
        <taxon>Actinomycetota</taxon>
        <taxon>Actinomycetes</taxon>
        <taxon>Propionibacteriales</taxon>
        <taxon>Nocardioidaceae</taxon>
        <taxon>Nocardioides</taxon>
    </lineage>
</organism>
<dbReference type="InterPro" id="IPR043760">
    <property type="entry name" value="PycTM_dom"/>
</dbReference>
<evidence type="ECO:0000256" key="7">
    <source>
        <dbReference type="ARBA" id="ARBA00023136"/>
    </source>
</evidence>
<gene>
    <name evidence="10" type="ORF">GCM10009798_13740</name>
</gene>
<name>A0ABP5C2X6_9ACTN</name>
<evidence type="ECO:0000313" key="10">
    <source>
        <dbReference type="EMBL" id="GAA1955751.1"/>
    </source>
</evidence>
<keyword evidence="6" id="KW-0051">Antiviral defense</keyword>
<comment type="caution">
    <text evidence="10">The sequence shown here is derived from an EMBL/GenBank/DDBJ whole genome shotgun (WGS) entry which is preliminary data.</text>
</comment>
<evidence type="ECO:0000256" key="6">
    <source>
        <dbReference type="ARBA" id="ARBA00023118"/>
    </source>
</evidence>
<dbReference type="Proteomes" id="UP001500571">
    <property type="component" value="Unassembled WGS sequence"/>
</dbReference>